<keyword evidence="3" id="KW-1185">Reference proteome</keyword>
<feature type="transmembrane region" description="Helical" evidence="1">
    <location>
        <begin position="12"/>
        <end position="33"/>
    </location>
</feature>
<proteinExistence type="predicted"/>
<name>A0ABU7MUZ7_9ACTN</name>
<accession>A0ABU7MUZ7</accession>
<keyword evidence="1" id="KW-0472">Membrane</keyword>
<comment type="caution">
    <text evidence="2">The sequence shown here is derived from an EMBL/GenBank/DDBJ whole genome shotgun (WGS) entry which is preliminary data.</text>
</comment>
<sequence length="75" mass="8181">MGSLDDTTNVVMLTLVILTGATASACALTAAFVYLRPNPHRDNDTRDRLARRWLVATAVFGFTAIGLRFVWALIA</sequence>
<gene>
    <name evidence="2" type="ORF">V1Y59_11935</name>
</gene>
<keyword evidence="1" id="KW-1133">Transmembrane helix</keyword>
<evidence type="ECO:0000313" key="3">
    <source>
        <dbReference type="Proteomes" id="UP001335729"/>
    </source>
</evidence>
<evidence type="ECO:0000256" key="1">
    <source>
        <dbReference type="SAM" id="Phobius"/>
    </source>
</evidence>
<evidence type="ECO:0000313" key="2">
    <source>
        <dbReference type="EMBL" id="MEE4023791.1"/>
    </source>
</evidence>
<dbReference type="RefSeq" id="WP_330505184.1">
    <property type="nucleotide sequence ID" value="NZ_JAZDUE010000009.1"/>
</dbReference>
<feature type="transmembrane region" description="Helical" evidence="1">
    <location>
        <begin position="53"/>
        <end position="74"/>
    </location>
</feature>
<dbReference type="EMBL" id="JAZDUE010000009">
    <property type="protein sequence ID" value="MEE4023791.1"/>
    <property type="molecule type" value="Genomic_DNA"/>
</dbReference>
<keyword evidence="1" id="KW-0812">Transmembrane</keyword>
<protein>
    <submittedName>
        <fullName evidence="2">Uncharacterized protein</fullName>
    </submittedName>
</protein>
<organism evidence="2 3">
    <name type="scientific">Gordonia prachuapensis</name>
    <dbReference type="NCBI Taxonomy" id="3115651"/>
    <lineage>
        <taxon>Bacteria</taxon>
        <taxon>Bacillati</taxon>
        <taxon>Actinomycetota</taxon>
        <taxon>Actinomycetes</taxon>
        <taxon>Mycobacteriales</taxon>
        <taxon>Gordoniaceae</taxon>
        <taxon>Gordonia</taxon>
    </lineage>
</organism>
<reference evidence="2 3" key="1">
    <citation type="submission" date="2024-01" db="EMBL/GenBank/DDBJ databases">
        <title>Draft genome sequence of Gordonia sp. PKS22-38.</title>
        <authorList>
            <person name="Suphannarot A."/>
            <person name="Mingma R."/>
        </authorList>
    </citation>
    <scope>NUCLEOTIDE SEQUENCE [LARGE SCALE GENOMIC DNA]</scope>
    <source>
        <strain evidence="2 3">PKS22-38</strain>
    </source>
</reference>
<dbReference type="Proteomes" id="UP001335729">
    <property type="component" value="Unassembled WGS sequence"/>
</dbReference>